<keyword evidence="1" id="KW-1133">Transmembrane helix</keyword>
<dbReference type="EMBL" id="JAMYJR010000033">
    <property type="protein sequence ID" value="MCO8274884.1"/>
    <property type="molecule type" value="Genomic_DNA"/>
</dbReference>
<protein>
    <recommendedName>
        <fullName evidence="4">Integral membrane protein</fullName>
    </recommendedName>
</protein>
<comment type="caution">
    <text evidence="2">The sequence shown here is derived from an EMBL/GenBank/DDBJ whole genome shotgun (WGS) entry which is preliminary data.</text>
</comment>
<evidence type="ECO:0000313" key="3">
    <source>
        <dbReference type="Proteomes" id="UP001523369"/>
    </source>
</evidence>
<reference evidence="2 3" key="1">
    <citation type="submission" date="2022-06" db="EMBL/GenBank/DDBJ databases">
        <title>New Species of the Genus Actinoplanes, ActinopZanes ferrugineus.</title>
        <authorList>
            <person name="Ding P."/>
        </authorList>
    </citation>
    <scope>NUCLEOTIDE SEQUENCE [LARGE SCALE GENOMIC DNA]</scope>
    <source>
        <strain evidence="2 3">TRM88003</strain>
    </source>
</reference>
<evidence type="ECO:0000313" key="2">
    <source>
        <dbReference type="EMBL" id="MCO8274884.1"/>
    </source>
</evidence>
<proteinExistence type="predicted"/>
<keyword evidence="1" id="KW-0812">Transmembrane</keyword>
<evidence type="ECO:0008006" key="4">
    <source>
        <dbReference type="Google" id="ProtNLM"/>
    </source>
</evidence>
<keyword evidence="1" id="KW-0472">Membrane</keyword>
<feature type="transmembrane region" description="Helical" evidence="1">
    <location>
        <begin position="34"/>
        <end position="54"/>
    </location>
</feature>
<sequence>MAAKSPWTGAWVALGAIAVVSAFAVVRDAGWEFWIGAVVVCVMGGVFSAVAQVARNRRIDRSVRQAREADSRS</sequence>
<gene>
    <name evidence="2" type="ORF">M1L60_30255</name>
</gene>
<name>A0ABT1DVI8_9ACTN</name>
<organism evidence="2 3">
    <name type="scientific">Paractinoplanes aksuensis</name>
    <dbReference type="NCBI Taxonomy" id="2939490"/>
    <lineage>
        <taxon>Bacteria</taxon>
        <taxon>Bacillati</taxon>
        <taxon>Actinomycetota</taxon>
        <taxon>Actinomycetes</taxon>
        <taxon>Micromonosporales</taxon>
        <taxon>Micromonosporaceae</taxon>
        <taxon>Paractinoplanes</taxon>
    </lineage>
</organism>
<dbReference type="RefSeq" id="WP_253240952.1">
    <property type="nucleotide sequence ID" value="NZ_JAMYJR010000033.1"/>
</dbReference>
<dbReference type="Proteomes" id="UP001523369">
    <property type="component" value="Unassembled WGS sequence"/>
</dbReference>
<keyword evidence="3" id="KW-1185">Reference proteome</keyword>
<evidence type="ECO:0000256" key="1">
    <source>
        <dbReference type="SAM" id="Phobius"/>
    </source>
</evidence>
<accession>A0ABT1DVI8</accession>